<dbReference type="Pfam" id="PF00072">
    <property type="entry name" value="Response_reg"/>
    <property type="match status" value="1"/>
</dbReference>
<dbReference type="SUPFAM" id="SSF52172">
    <property type="entry name" value="CheY-like"/>
    <property type="match status" value="1"/>
</dbReference>
<dbReference type="GO" id="GO:0005829">
    <property type="term" value="C:cytosol"/>
    <property type="evidence" value="ECO:0007669"/>
    <property type="project" value="TreeGrafter"/>
</dbReference>
<evidence type="ECO:0000256" key="4">
    <source>
        <dbReference type="ARBA" id="ARBA00023125"/>
    </source>
</evidence>
<evidence type="ECO:0000256" key="1">
    <source>
        <dbReference type="ARBA" id="ARBA00022553"/>
    </source>
</evidence>
<proteinExistence type="predicted"/>
<protein>
    <submittedName>
        <fullName evidence="10">Two-component system OmpR family response regulator</fullName>
    </submittedName>
</protein>
<keyword evidence="2" id="KW-0902">Two-component regulatory system</keyword>
<feature type="domain" description="OmpR/PhoB-type" evidence="9">
    <location>
        <begin position="141"/>
        <end position="238"/>
    </location>
</feature>
<evidence type="ECO:0000256" key="5">
    <source>
        <dbReference type="ARBA" id="ARBA00023163"/>
    </source>
</evidence>
<dbReference type="SMART" id="SM00448">
    <property type="entry name" value="REC"/>
    <property type="match status" value="1"/>
</dbReference>
<name>A0A4Q7U0X8_9MICO</name>
<comment type="caution">
    <text evidence="10">The sequence shown here is derived from an EMBL/GenBank/DDBJ whole genome shotgun (WGS) entry which is preliminary data.</text>
</comment>
<feature type="DNA-binding region" description="OmpR/PhoB-type" evidence="7">
    <location>
        <begin position="141"/>
        <end position="238"/>
    </location>
</feature>
<feature type="modified residue" description="4-aspartylphosphate" evidence="6">
    <location>
        <position position="64"/>
    </location>
</feature>
<organism evidence="10 11">
    <name type="scientific">Leucobacter luti</name>
    <dbReference type="NCBI Taxonomy" id="340320"/>
    <lineage>
        <taxon>Bacteria</taxon>
        <taxon>Bacillati</taxon>
        <taxon>Actinomycetota</taxon>
        <taxon>Actinomycetes</taxon>
        <taxon>Micrococcales</taxon>
        <taxon>Microbacteriaceae</taxon>
        <taxon>Leucobacter</taxon>
    </lineage>
</organism>
<dbReference type="Gene3D" id="6.10.250.690">
    <property type="match status" value="1"/>
</dbReference>
<dbReference type="PANTHER" id="PTHR48111">
    <property type="entry name" value="REGULATOR OF RPOS"/>
    <property type="match status" value="1"/>
</dbReference>
<dbReference type="PROSITE" id="PS51755">
    <property type="entry name" value="OMPR_PHOB"/>
    <property type="match status" value="1"/>
</dbReference>
<dbReference type="InterPro" id="IPR039420">
    <property type="entry name" value="WalR-like"/>
</dbReference>
<dbReference type="InterPro" id="IPR001867">
    <property type="entry name" value="OmpR/PhoB-type_DNA-bd"/>
</dbReference>
<gene>
    <name evidence="10" type="ORF">EV139_0656</name>
</gene>
<dbReference type="FunFam" id="1.10.10.10:FF:000005">
    <property type="entry name" value="Two-component system response regulator"/>
    <property type="match status" value="1"/>
</dbReference>
<dbReference type="RefSeq" id="WP_130452919.1">
    <property type="nucleotide sequence ID" value="NZ_QYAG01000001.1"/>
</dbReference>
<dbReference type="Pfam" id="PF00486">
    <property type="entry name" value="Trans_reg_C"/>
    <property type="match status" value="1"/>
</dbReference>
<dbReference type="CDD" id="cd00383">
    <property type="entry name" value="trans_reg_C"/>
    <property type="match status" value="1"/>
</dbReference>
<evidence type="ECO:0000256" key="7">
    <source>
        <dbReference type="PROSITE-ProRule" id="PRU01091"/>
    </source>
</evidence>
<dbReference type="InterPro" id="IPR011006">
    <property type="entry name" value="CheY-like_superfamily"/>
</dbReference>
<evidence type="ECO:0000313" key="11">
    <source>
        <dbReference type="Proteomes" id="UP000291832"/>
    </source>
</evidence>
<accession>A0A4Q7U0X8</accession>
<dbReference type="PROSITE" id="PS50110">
    <property type="entry name" value="RESPONSE_REGULATORY"/>
    <property type="match status" value="1"/>
</dbReference>
<dbReference type="GO" id="GO:0000976">
    <property type="term" value="F:transcription cis-regulatory region binding"/>
    <property type="evidence" value="ECO:0007669"/>
    <property type="project" value="TreeGrafter"/>
</dbReference>
<dbReference type="GO" id="GO:0032993">
    <property type="term" value="C:protein-DNA complex"/>
    <property type="evidence" value="ECO:0007669"/>
    <property type="project" value="TreeGrafter"/>
</dbReference>
<dbReference type="SMART" id="SM00862">
    <property type="entry name" value="Trans_reg_C"/>
    <property type="match status" value="1"/>
</dbReference>
<keyword evidence="1 6" id="KW-0597">Phosphoprotein</keyword>
<dbReference type="Gene3D" id="1.10.10.10">
    <property type="entry name" value="Winged helix-like DNA-binding domain superfamily/Winged helix DNA-binding domain"/>
    <property type="match status" value="1"/>
</dbReference>
<keyword evidence="11" id="KW-1185">Reference proteome</keyword>
<sequence length="244" mass="26957">MDAQNLTRADGGKIRALVVDDEESITQLVAMALRYEGWEVETAATGQEAIEKISSFGPDVAVLDIMLPDFDGMQVLSRIRAAGQMFPVLFLTALDSVEDRVNGLTAGGDDYVVKPFSLEELIARLRGLVRRSQLTLSQNPDPVLRVGDLTLNEDSYEVERAGEPITVTNTEFELLRYLMRNPNRVLSKAQILDRVWAYDFSGKSTVVELYISYLRKKVDAGRSPMLHTVRGAGYMLKAAAPASA</sequence>
<dbReference type="Gene3D" id="3.40.50.2300">
    <property type="match status" value="1"/>
</dbReference>
<dbReference type="FunFam" id="3.40.50.2300:FF:000001">
    <property type="entry name" value="DNA-binding response regulator PhoB"/>
    <property type="match status" value="1"/>
</dbReference>
<dbReference type="EMBL" id="SHKI01000003">
    <property type="protein sequence ID" value="RZT66537.1"/>
    <property type="molecule type" value="Genomic_DNA"/>
</dbReference>
<dbReference type="InterPro" id="IPR001789">
    <property type="entry name" value="Sig_transdc_resp-reg_receiver"/>
</dbReference>
<evidence type="ECO:0000256" key="3">
    <source>
        <dbReference type="ARBA" id="ARBA00023015"/>
    </source>
</evidence>
<evidence type="ECO:0000259" key="8">
    <source>
        <dbReference type="PROSITE" id="PS50110"/>
    </source>
</evidence>
<dbReference type="GO" id="GO:0006355">
    <property type="term" value="P:regulation of DNA-templated transcription"/>
    <property type="evidence" value="ECO:0007669"/>
    <property type="project" value="InterPro"/>
</dbReference>
<evidence type="ECO:0000256" key="6">
    <source>
        <dbReference type="PROSITE-ProRule" id="PRU00169"/>
    </source>
</evidence>
<evidence type="ECO:0000259" key="9">
    <source>
        <dbReference type="PROSITE" id="PS51755"/>
    </source>
</evidence>
<dbReference type="PANTHER" id="PTHR48111:SF28">
    <property type="entry name" value="TRANSCRIPTIONAL REGULATORY PROTEIN TCRX-RELATED"/>
    <property type="match status" value="1"/>
</dbReference>
<keyword evidence="4 7" id="KW-0238">DNA-binding</keyword>
<reference evidence="10 11" key="1">
    <citation type="journal article" date="2015" name="Stand. Genomic Sci.">
        <title>Genomic Encyclopedia of Bacterial and Archaeal Type Strains, Phase III: the genomes of soil and plant-associated and newly described type strains.</title>
        <authorList>
            <person name="Whitman W.B."/>
            <person name="Woyke T."/>
            <person name="Klenk H.P."/>
            <person name="Zhou Y."/>
            <person name="Lilburn T.G."/>
            <person name="Beck B.J."/>
            <person name="De Vos P."/>
            <person name="Vandamme P."/>
            <person name="Eisen J.A."/>
            <person name="Garrity G."/>
            <person name="Hugenholtz P."/>
            <person name="Kyrpides N.C."/>
        </authorList>
    </citation>
    <scope>NUCLEOTIDE SEQUENCE [LARGE SCALE GENOMIC DNA]</scope>
    <source>
        <strain evidence="10 11">RF6</strain>
    </source>
</reference>
<evidence type="ECO:0000313" key="10">
    <source>
        <dbReference type="EMBL" id="RZT66537.1"/>
    </source>
</evidence>
<evidence type="ECO:0000256" key="2">
    <source>
        <dbReference type="ARBA" id="ARBA00023012"/>
    </source>
</evidence>
<dbReference type="AlphaFoldDB" id="A0A4Q7U0X8"/>
<keyword evidence="3" id="KW-0805">Transcription regulation</keyword>
<dbReference type="GO" id="GO:0000156">
    <property type="term" value="F:phosphorelay response regulator activity"/>
    <property type="evidence" value="ECO:0007669"/>
    <property type="project" value="TreeGrafter"/>
</dbReference>
<feature type="domain" description="Response regulatory" evidence="8">
    <location>
        <begin position="15"/>
        <end position="129"/>
    </location>
</feature>
<dbReference type="InterPro" id="IPR036388">
    <property type="entry name" value="WH-like_DNA-bd_sf"/>
</dbReference>
<keyword evidence="5" id="KW-0804">Transcription</keyword>
<dbReference type="OrthoDB" id="9812490at2"/>
<dbReference type="Proteomes" id="UP000291832">
    <property type="component" value="Unassembled WGS sequence"/>
</dbReference>